<dbReference type="RefSeq" id="XP_001386450.2">
    <property type="nucleotide sequence ID" value="XM_001386413.1"/>
</dbReference>
<evidence type="ECO:0000256" key="1">
    <source>
        <dbReference type="ARBA" id="ARBA00001182"/>
    </source>
</evidence>
<dbReference type="PROSITE" id="PS51352">
    <property type="entry name" value="THIOREDOXIN_2"/>
    <property type="match status" value="2"/>
</dbReference>
<dbReference type="EC" id="5.3.4.1" evidence="3"/>
<dbReference type="AlphaFoldDB" id="A3LZX8"/>
<dbReference type="Pfam" id="PF07749">
    <property type="entry name" value="ERp29"/>
    <property type="match status" value="1"/>
</dbReference>
<dbReference type="GO" id="GO:0005783">
    <property type="term" value="C:endoplasmic reticulum"/>
    <property type="evidence" value="ECO:0007669"/>
    <property type="project" value="InterPro"/>
</dbReference>
<evidence type="ECO:0000256" key="4">
    <source>
        <dbReference type="ARBA" id="ARBA00022729"/>
    </source>
</evidence>
<name>A3LZX8_PICST</name>
<dbReference type="GO" id="GO:0006457">
    <property type="term" value="P:protein folding"/>
    <property type="evidence" value="ECO:0007669"/>
    <property type="project" value="TreeGrafter"/>
</dbReference>
<dbReference type="InterPro" id="IPR011679">
    <property type="entry name" value="ERp29_C"/>
</dbReference>
<evidence type="ECO:0000256" key="5">
    <source>
        <dbReference type="ARBA" id="ARBA00023157"/>
    </source>
</evidence>
<feature type="domain" description="Thioredoxin" evidence="8">
    <location>
        <begin position="1"/>
        <end position="111"/>
    </location>
</feature>
<keyword evidence="5" id="KW-1015">Disulfide bond</keyword>
<sequence length="357" mass="40897">SNLLQVNDKNFKEIVIDSGKFTFVDFYADWCRHCKNLMPTIEELADVFEPFQDQVQVVKINGDKDGKKMSKKYVFKGYPTMLLFHGNDEPVEYDGIRDLQALSNFVQQITGVRLASIKPEGEVEESKVEQEPTGLIRLNDINFEDKIRETPYSIVVFTATWCQFCQKLKPVLETLVDVVFANEKEKIQIAIVELDTEPGDKLSDRYHISTLPTILFFSNEYDEPSIYDGEKELLPLLASINEFTDSHRDVEGRLSNTAGRIQEVDNLISQKILQGFKGDLSTAGIELLGEISHLSNENYEMLPYYKKLVSKIINNEMDFFKNEFSRLATILENDISKLTPNTIDSMQKRSNILSSFI</sequence>
<dbReference type="InterPro" id="IPR051063">
    <property type="entry name" value="PDI"/>
</dbReference>
<dbReference type="SUPFAM" id="SSF47933">
    <property type="entry name" value="ERP29 C domain-like"/>
    <property type="match status" value="1"/>
</dbReference>
<dbReference type="Gene3D" id="3.40.30.10">
    <property type="entry name" value="Glutaredoxin"/>
    <property type="match status" value="2"/>
</dbReference>
<protein>
    <recommendedName>
        <fullName evidence="3">protein disulfide-isomerase</fullName>
        <ecNumber evidence="3">5.3.4.1</ecNumber>
    </recommendedName>
</protein>
<dbReference type="PANTHER" id="PTHR45672:SF3">
    <property type="entry name" value="THIOREDOXIN DOMAIN-CONTAINING PROTEIN 5"/>
    <property type="match status" value="1"/>
</dbReference>
<keyword evidence="10" id="KW-1185">Reference proteome</keyword>
<dbReference type="EMBL" id="CP000502">
    <property type="protein sequence ID" value="ABN68421.2"/>
    <property type="molecule type" value="Genomic_DNA"/>
</dbReference>
<dbReference type="InParanoid" id="A3LZX8"/>
<evidence type="ECO:0000256" key="6">
    <source>
        <dbReference type="ARBA" id="ARBA00023235"/>
    </source>
</evidence>
<dbReference type="GO" id="GO:0003756">
    <property type="term" value="F:protein disulfide isomerase activity"/>
    <property type="evidence" value="ECO:0007669"/>
    <property type="project" value="UniProtKB-EC"/>
</dbReference>
<keyword evidence="4" id="KW-0732">Signal</keyword>
<dbReference type="InterPro" id="IPR013766">
    <property type="entry name" value="Thioredoxin_domain"/>
</dbReference>
<evidence type="ECO:0000313" key="10">
    <source>
        <dbReference type="Proteomes" id="UP000002258"/>
    </source>
</evidence>
<evidence type="ECO:0000259" key="8">
    <source>
        <dbReference type="PROSITE" id="PS51352"/>
    </source>
</evidence>
<dbReference type="OrthoDB" id="10264505at2759"/>
<dbReference type="STRING" id="322104.A3LZX8"/>
<proteinExistence type="inferred from homology"/>
<evidence type="ECO:0000256" key="2">
    <source>
        <dbReference type="ARBA" id="ARBA00006347"/>
    </source>
</evidence>
<dbReference type="KEGG" id="pic:PICST_50192"/>
<comment type="similarity">
    <text evidence="2">Belongs to the protein disulfide isomerase family.</text>
</comment>
<gene>
    <name evidence="9" type="ORF">PICST_50192</name>
</gene>
<dbReference type="GeneID" id="4840884"/>
<dbReference type="InterPro" id="IPR036356">
    <property type="entry name" value="ERp29_C_sf"/>
</dbReference>
<dbReference type="PANTHER" id="PTHR45672">
    <property type="entry name" value="PROTEIN DISULFIDE-ISOMERASE C17H9.14C-RELATED"/>
    <property type="match status" value="1"/>
</dbReference>
<evidence type="ECO:0000256" key="3">
    <source>
        <dbReference type="ARBA" id="ARBA00012723"/>
    </source>
</evidence>
<keyword evidence="7" id="KW-0676">Redox-active center</keyword>
<comment type="catalytic activity">
    <reaction evidence="1">
        <text>Catalyzes the rearrangement of -S-S- bonds in proteins.</text>
        <dbReference type="EC" id="5.3.4.1"/>
    </reaction>
</comment>
<keyword evidence="6 9" id="KW-0413">Isomerase</keyword>
<feature type="domain" description="Thioredoxin" evidence="8">
    <location>
        <begin position="112"/>
        <end position="269"/>
    </location>
</feature>
<dbReference type="Pfam" id="PF00085">
    <property type="entry name" value="Thioredoxin"/>
    <property type="match status" value="2"/>
</dbReference>
<accession>A3LZX8</accession>
<dbReference type="InterPro" id="IPR036249">
    <property type="entry name" value="Thioredoxin-like_sf"/>
</dbReference>
<dbReference type="Gene3D" id="1.20.1150.12">
    <property type="entry name" value="Endoplasmic reticulum resident protein 29, C-terminal domain"/>
    <property type="match status" value="1"/>
</dbReference>
<dbReference type="Proteomes" id="UP000002258">
    <property type="component" value="Chromosome 8"/>
</dbReference>
<dbReference type="eggNOG" id="KOG0191">
    <property type="taxonomic scope" value="Eukaryota"/>
</dbReference>
<evidence type="ECO:0000313" key="9">
    <source>
        <dbReference type="EMBL" id="ABN68421.2"/>
    </source>
</evidence>
<dbReference type="HOGENOM" id="CLU_038617_1_1_1"/>
<dbReference type="SMR" id="A3LZX8"/>
<reference evidence="9 10" key="1">
    <citation type="journal article" date="2007" name="Nat. Biotechnol.">
        <title>Genome sequence of the lignocellulose-bioconverting and xylose-fermenting yeast Pichia stipitis.</title>
        <authorList>
            <person name="Jeffries T.W."/>
            <person name="Grigoriev I.V."/>
            <person name="Grimwood J."/>
            <person name="Laplaza J.M."/>
            <person name="Aerts A."/>
            <person name="Salamov A."/>
            <person name="Schmutz J."/>
            <person name="Lindquist E."/>
            <person name="Dehal P."/>
            <person name="Shapiro H."/>
            <person name="Jin Y.S."/>
            <person name="Passoth V."/>
            <person name="Richardson P.M."/>
        </authorList>
    </citation>
    <scope>NUCLEOTIDE SEQUENCE [LARGE SCALE GENOMIC DNA]</scope>
    <source>
        <strain evidence="10">ATCC 58785 / CBS 6054 / NBRC 10063 / NRRL Y-11545</strain>
    </source>
</reference>
<dbReference type="OMA" id="FINEHAG"/>
<organism evidence="9 10">
    <name type="scientific">Scheffersomyces stipitis (strain ATCC 58785 / CBS 6054 / NBRC 10063 / NRRL Y-11545)</name>
    <name type="common">Yeast</name>
    <name type="synonym">Pichia stipitis</name>
    <dbReference type="NCBI Taxonomy" id="322104"/>
    <lineage>
        <taxon>Eukaryota</taxon>
        <taxon>Fungi</taxon>
        <taxon>Dikarya</taxon>
        <taxon>Ascomycota</taxon>
        <taxon>Saccharomycotina</taxon>
        <taxon>Pichiomycetes</taxon>
        <taxon>Debaryomycetaceae</taxon>
        <taxon>Scheffersomyces</taxon>
    </lineage>
</organism>
<dbReference type="SUPFAM" id="SSF52833">
    <property type="entry name" value="Thioredoxin-like"/>
    <property type="match status" value="2"/>
</dbReference>
<evidence type="ECO:0000256" key="7">
    <source>
        <dbReference type="ARBA" id="ARBA00023284"/>
    </source>
</evidence>
<feature type="non-terminal residue" evidence="9">
    <location>
        <position position="1"/>
    </location>
</feature>